<protein>
    <submittedName>
        <fullName evidence="1">Uncharacterized protein</fullName>
    </submittedName>
</protein>
<dbReference type="EMBL" id="CM004470">
    <property type="protein sequence ID" value="OCT90417.1"/>
    <property type="molecule type" value="Genomic_DNA"/>
</dbReference>
<reference evidence="2" key="1">
    <citation type="journal article" date="2016" name="Nature">
        <title>Genome evolution in the allotetraploid frog Xenopus laevis.</title>
        <authorList>
            <person name="Session A.M."/>
            <person name="Uno Y."/>
            <person name="Kwon T."/>
            <person name="Chapman J.A."/>
            <person name="Toyoda A."/>
            <person name="Takahashi S."/>
            <person name="Fukui A."/>
            <person name="Hikosaka A."/>
            <person name="Suzuki A."/>
            <person name="Kondo M."/>
            <person name="van Heeringen S.J."/>
            <person name="Quigley I."/>
            <person name="Heinz S."/>
            <person name="Ogino H."/>
            <person name="Ochi H."/>
            <person name="Hellsten U."/>
            <person name="Lyons J.B."/>
            <person name="Simakov O."/>
            <person name="Putnam N."/>
            <person name="Stites J."/>
            <person name="Kuroki Y."/>
            <person name="Tanaka T."/>
            <person name="Michiue T."/>
            <person name="Watanabe M."/>
            <person name="Bogdanovic O."/>
            <person name="Lister R."/>
            <person name="Georgiou G."/>
            <person name="Paranjpe S.S."/>
            <person name="van Kruijsbergen I."/>
            <person name="Shu S."/>
            <person name="Carlson J."/>
            <person name="Kinoshita T."/>
            <person name="Ohta Y."/>
            <person name="Mawaribuchi S."/>
            <person name="Jenkins J."/>
            <person name="Grimwood J."/>
            <person name="Schmutz J."/>
            <person name="Mitros T."/>
            <person name="Mozaffari S.V."/>
            <person name="Suzuki Y."/>
            <person name="Haramoto Y."/>
            <person name="Yamamoto T.S."/>
            <person name="Takagi C."/>
            <person name="Heald R."/>
            <person name="Miller K."/>
            <person name="Haudenschild C."/>
            <person name="Kitzman J."/>
            <person name="Nakayama T."/>
            <person name="Izutsu Y."/>
            <person name="Robert J."/>
            <person name="Fortriede J."/>
            <person name="Burns K."/>
            <person name="Lotay V."/>
            <person name="Karimi K."/>
            <person name="Yasuoka Y."/>
            <person name="Dichmann D.S."/>
            <person name="Flajnik M.F."/>
            <person name="Houston D.W."/>
            <person name="Shendure J."/>
            <person name="DuPasquier L."/>
            <person name="Vize P.D."/>
            <person name="Zorn A.M."/>
            <person name="Ito M."/>
            <person name="Marcotte E.M."/>
            <person name="Wallingford J.B."/>
            <person name="Ito Y."/>
            <person name="Asashima M."/>
            <person name="Ueno N."/>
            <person name="Matsuda Y."/>
            <person name="Veenstra G.J."/>
            <person name="Fujiyama A."/>
            <person name="Harland R.M."/>
            <person name="Taira M."/>
            <person name="Rokhsar D.S."/>
        </authorList>
    </citation>
    <scope>NUCLEOTIDE SEQUENCE [LARGE SCALE GENOMIC DNA]</scope>
    <source>
        <strain evidence="2">J</strain>
    </source>
</reference>
<evidence type="ECO:0000313" key="2">
    <source>
        <dbReference type="Proteomes" id="UP000694892"/>
    </source>
</evidence>
<evidence type="ECO:0000313" key="1">
    <source>
        <dbReference type="EMBL" id="OCT90417.1"/>
    </source>
</evidence>
<organism evidence="1 2">
    <name type="scientific">Xenopus laevis</name>
    <name type="common">African clawed frog</name>
    <dbReference type="NCBI Taxonomy" id="8355"/>
    <lineage>
        <taxon>Eukaryota</taxon>
        <taxon>Metazoa</taxon>
        <taxon>Chordata</taxon>
        <taxon>Craniata</taxon>
        <taxon>Vertebrata</taxon>
        <taxon>Euteleostomi</taxon>
        <taxon>Amphibia</taxon>
        <taxon>Batrachia</taxon>
        <taxon>Anura</taxon>
        <taxon>Pipoidea</taxon>
        <taxon>Pipidae</taxon>
        <taxon>Xenopodinae</taxon>
        <taxon>Xenopus</taxon>
        <taxon>Xenopus</taxon>
    </lineage>
</organism>
<proteinExistence type="predicted"/>
<accession>A0A974DGT1</accession>
<name>A0A974DGT1_XENLA</name>
<sequence>MDLVSRLQCRPVDAIKDLLQLPARVRNTKEDSIPACAELGQKGNIIILGDQFSKERRCAFRLEALTRSPSIFSNFHELYLWSMTG</sequence>
<dbReference type="AlphaFoldDB" id="A0A974DGT1"/>
<gene>
    <name evidence="1" type="ORF">XELAEV_18019032mg</name>
</gene>
<dbReference type="Proteomes" id="UP000694892">
    <property type="component" value="Chromosome 3L"/>
</dbReference>